<accession>A0A9W5X4N6</accession>
<dbReference type="GO" id="GO:0046983">
    <property type="term" value="F:protein dimerization activity"/>
    <property type="evidence" value="ECO:0007669"/>
    <property type="project" value="InterPro"/>
</dbReference>
<dbReference type="InterPro" id="IPR036638">
    <property type="entry name" value="HLH_DNA-bd_sf"/>
</dbReference>
<organism evidence="1 2">
    <name type="scientific">Lentibacillus populi</name>
    <dbReference type="NCBI Taxonomy" id="1827502"/>
    <lineage>
        <taxon>Bacteria</taxon>
        <taxon>Bacillati</taxon>
        <taxon>Bacillota</taxon>
        <taxon>Bacilli</taxon>
        <taxon>Bacillales</taxon>
        <taxon>Bacillaceae</taxon>
        <taxon>Lentibacillus</taxon>
    </lineage>
</organism>
<dbReference type="Proteomes" id="UP000621492">
    <property type="component" value="Unassembled WGS sequence"/>
</dbReference>
<proteinExistence type="predicted"/>
<keyword evidence="2" id="KW-1185">Reference proteome</keyword>
<evidence type="ECO:0008006" key="3">
    <source>
        <dbReference type="Google" id="ProtNLM"/>
    </source>
</evidence>
<dbReference type="Pfam" id="PF09388">
    <property type="entry name" value="SpoOE-like"/>
    <property type="match status" value="1"/>
</dbReference>
<gene>
    <name evidence="1" type="ORF">GCM10011409_11240</name>
</gene>
<evidence type="ECO:0000313" key="2">
    <source>
        <dbReference type="Proteomes" id="UP000621492"/>
    </source>
</evidence>
<dbReference type="EMBL" id="BMJD01000005">
    <property type="protein sequence ID" value="GGB35529.1"/>
    <property type="molecule type" value="Genomic_DNA"/>
</dbReference>
<sequence>MENLLKKIEQCRNEMITLSCSYELTSDIVVKSSKQLDELLNEYHTKAAASA</sequence>
<reference evidence="1" key="1">
    <citation type="journal article" date="2014" name="Int. J. Syst. Evol. Microbiol.">
        <title>Complete genome sequence of Corynebacterium casei LMG S-19264T (=DSM 44701T), isolated from a smear-ripened cheese.</title>
        <authorList>
            <consortium name="US DOE Joint Genome Institute (JGI-PGF)"/>
            <person name="Walter F."/>
            <person name="Albersmeier A."/>
            <person name="Kalinowski J."/>
            <person name="Ruckert C."/>
        </authorList>
    </citation>
    <scope>NUCLEOTIDE SEQUENCE</scope>
    <source>
        <strain evidence="1">CGMCC 1.15454</strain>
    </source>
</reference>
<dbReference type="GO" id="GO:0043937">
    <property type="term" value="P:regulation of sporulation"/>
    <property type="evidence" value="ECO:0007669"/>
    <property type="project" value="InterPro"/>
</dbReference>
<dbReference type="SUPFAM" id="SSF140500">
    <property type="entry name" value="BAS1536-like"/>
    <property type="match status" value="1"/>
</dbReference>
<dbReference type="InterPro" id="IPR037208">
    <property type="entry name" value="Spo0E-like_sf"/>
</dbReference>
<dbReference type="AlphaFoldDB" id="A0A9W5X4N6"/>
<evidence type="ECO:0000313" key="1">
    <source>
        <dbReference type="EMBL" id="GGB35529.1"/>
    </source>
</evidence>
<name>A0A9W5X4N6_9BACI</name>
<dbReference type="RefSeq" id="WP_230856196.1">
    <property type="nucleotide sequence ID" value="NZ_BMJD01000005.1"/>
</dbReference>
<protein>
    <recommendedName>
        <fullName evidence="3">Spo0E family sporulation regulatory protein-aspartic acid phosphatase</fullName>
    </recommendedName>
</protein>
<comment type="caution">
    <text evidence="1">The sequence shown here is derived from an EMBL/GenBank/DDBJ whole genome shotgun (WGS) entry which is preliminary data.</text>
</comment>
<dbReference type="InterPro" id="IPR018540">
    <property type="entry name" value="Spo0E-like"/>
</dbReference>
<dbReference type="Gene3D" id="4.10.280.10">
    <property type="entry name" value="Helix-loop-helix DNA-binding domain"/>
    <property type="match status" value="1"/>
</dbReference>
<reference evidence="1" key="2">
    <citation type="submission" date="2020-09" db="EMBL/GenBank/DDBJ databases">
        <authorList>
            <person name="Sun Q."/>
            <person name="Zhou Y."/>
        </authorList>
    </citation>
    <scope>NUCLEOTIDE SEQUENCE</scope>
    <source>
        <strain evidence="1">CGMCC 1.15454</strain>
    </source>
</reference>